<dbReference type="GO" id="GO:0016787">
    <property type="term" value="F:hydrolase activity"/>
    <property type="evidence" value="ECO:0007669"/>
    <property type="project" value="InterPro"/>
</dbReference>
<dbReference type="Gene3D" id="3.60.21.10">
    <property type="match status" value="1"/>
</dbReference>
<dbReference type="InterPro" id="IPR051918">
    <property type="entry name" value="STPP_CPPED1"/>
</dbReference>
<accession>A0A8S5S3J4</accession>
<organism evidence="2">
    <name type="scientific">Siphoviridae sp. ctBLh2</name>
    <dbReference type="NCBI Taxonomy" id="2827803"/>
    <lineage>
        <taxon>Viruses</taxon>
        <taxon>Duplodnaviria</taxon>
        <taxon>Heunggongvirae</taxon>
        <taxon>Uroviricota</taxon>
        <taxon>Caudoviricetes</taxon>
    </lineage>
</organism>
<dbReference type="SUPFAM" id="SSF56300">
    <property type="entry name" value="Metallo-dependent phosphatases"/>
    <property type="match status" value="1"/>
</dbReference>
<protein>
    <submittedName>
        <fullName evidence="2">Metallophosphatase domain protein</fullName>
    </submittedName>
</protein>
<dbReference type="Pfam" id="PF00149">
    <property type="entry name" value="Metallophos"/>
    <property type="match status" value="1"/>
</dbReference>
<evidence type="ECO:0000313" key="2">
    <source>
        <dbReference type="EMBL" id="DAF45258.1"/>
    </source>
</evidence>
<dbReference type="InterPro" id="IPR029052">
    <property type="entry name" value="Metallo-depent_PP-like"/>
</dbReference>
<feature type="domain" description="Calcineurin-like phosphoesterase" evidence="1">
    <location>
        <begin position="57"/>
        <end position="220"/>
    </location>
</feature>
<sequence length="562" mass="62960">MKRLLLFCLLAPLSAGAQFLYDGAPAPRPFSGTPSVTGDFRFAVAADRTGGERPEVFRRGLERIREYGPDFIVSVGDLIDGYTTDRAHANRQWDEFLSLSGRFGMPFFYVPGNHDYSNRELARIWEERFGRSYYSFRIGTALFLMLNSEELLDDGRVGISDRQADYFSSVLSEAAGEGPVFVVMHSPLWFSDSDPNYRRIEQLLLPRRNVMVFSGHTHRYYHADKHGWPHYNLATMGGDSRMRGISMGEFDHFLIVDVRRGEVGVRNISVDGRVIPLDAVDERSRIPVGQLAGEQWLQVIPSVSGEETVGSLGTDLVLTNSSDVPLQVSFEAPALPGGRFEPSGFTREVGGGCSDTIPLKIVFDTRRAIDSLDPIIVTCRGSYRISGREVAASAGKRWFTDCIRTCGEKPRVWLVDDPFEVLEAWDWHSTDDGKFRFGLSRSAGRIFLRIETEDDRVITDGDPQQLQDRLIVLFTPEGGVTRRIGLTAGSQIDDGCRACCRVTETGLEAELSFAAEGIWRFNLNIGFVDCDSRLNTKPSQLWWRPLQMHANGTADYGTFIMD</sequence>
<name>A0A8S5S3J4_9CAUD</name>
<dbReference type="PANTHER" id="PTHR43143:SF1">
    <property type="entry name" value="SERINE_THREONINE-PROTEIN PHOSPHATASE CPPED1"/>
    <property type="match status" value="1"/>
</dbReference>
<dbReference type="InterPro" id="IPR004843">
    <property type="entry name" value="Calcineurin-like_PHP"/>
</dbReference>
<reference evidence="2" key="1">
    <citation type="journal article" date="2021" name="Proc. Natl. Acad. Sci. U.S.A.">
        <title>A Catalog of Tens of Thousands of Viruses from Human Metagenomes Reveals Hidden Associations with Chronic Diseases.</title>
        <authorList>
            <person name="Tisza M.J."/>
            <person name="Buck C.B."/>
        </authorList>
    </citation>
    <scope>NUCLEOTIDE SEQUENCE</scope>
    <source>
        <strain evidence="2">CtBLh2</strain>
    </source>
</reference>
<dbReference type="EMBL" id="BK032514">
    <property type="protein sequence ID" value="DAF45258.1"/>
    <property type="molecule type" value="Genomic_DNA"/>
</dbReference>
<proteinExistence type="predicted"/>
<evidence type="ECO:0000259" key="1">
    <source>
        <dbReference type="Pfam" id="PF00149"/>
    </source>
</evidence>
<dbReference type="PANTHER" id="PTHR43143">
    <property type="entry name" value="METALLOPHOSPHOESTERASE, CALCINEURIN SUPERFAMILY"/>
    <property type="match status" value="1"/>
</dbReference>